<evidence type="ECO:0000256" key="1">
    <source>
        <dbReference type="ARBA" id="ARBA00022729"/>
    </source>
</evidence>
<feature type="domain" description="Pectinesterase inhibitor" evidence="4">
    <location>
        <begin position="67"/>
        <end position="234"/>
    </location>
</feature>
<protein>
    <recommendedName>
        <fullName evidence="4">Pectinesterase inhibitor domain-containing protein</fullName>
    </recommendedName>
</protein>
<gene>
    <name evidence="5" type="ORF">ES319_A09G206000v1</name>
</gene>
<dbReference type="InterPro" id="IPR051955">
    <property type="entry name" value="PME_Inhibitor"/>
</dbReference>
<evidence type="ECO:0000259" key="4">
    <source>
        <dbReference type="SMART" id="SM00856"/>
    </source>
</evidence>
<dbReference type="CDD" id="cd15798">
    <property type="entry name" value="PMEI-like_3"/>
    <property type="match status" value="1"/>
</dbReference>
<keyword evidence="3" id="KW-0472">Membrane</keyword>
<comment type="similarity">
    <text evidence="2">Belongs to the PMEI family.</text>
</comment>
<evidence type="ECO:0000313" key="5">
    <source>
        <dbReference type="EMBL" id="KAB2067133.1"/>
    </source>
</evidence>
<evidence type="ECO:0000313" key="6">
    <source>
        <dbReference type="Proteomes" id="UP000327439"/>
    </source>
</evidence>
<keyword evidence="6" id="KW-1185">Reference proteome</keyword>
<dbReference type="EMBL" id="CM018210">
    <property type="protein sequence ID" value="KAB2067133.1"/>
    <property type="molecule type" value="Genomic_DNA"/>
</dbReference>
<reference evidence="6" key="1">
    <citation type="journal article" date="2020" name="Nat. Genet.">
        <title>Genomic diversifications of five Gossypium allopolyploid species and their impact on cotton improvement.</title>
        <authorList>
            <person name="Chen Z.J."/>
            <person name="Sreedasyam A."/>
            <person name="Ando A."/>
            <person name="Song Q."/>
            <person name="De Santiago L.M."/>
            <person name="Hulse-Kemp A.M."/>
            <person name="Ding M."/>
            <person name="Ye W."/>
            <person name="Kirkbride R.C."/>
            <person name="Jenkins J."/>
            <person name="Plott C."/>
            <person name="Lovell J."/>
            <person name="Lin Y.M."/>
            <person name="Vaughn R."/>
            <person name="Liu B."/>
            <person name="Simpson S."/>
            <person name="Scheffler B.E."/>
            <person name="Wen L."/>
            <person name="Saski C.A."/>
            <person name="Grover C.E."/>
            <person name="Hu G."/>
            <person name="Conover J.L."/>
            <person name="Carlson J.W."/>
            <person name="Shu S."/>
            <person name="Boston L.B."/>
            <person name="Williams M."/>
            <person name="Peterson D.G."/>
            <person name="McGee K."/>
            <person name="Jones D.C."/>
            <person name="Wendel J.F."/>
            <person name="Stelly D.M."/>
            <person name="Grimwood J."/>
            <person name="Schmutz J."/>
        </authorList>
    </citation>
    <scope>NUCLEOTIDE SEQUENCE [LARGE SCALE GENOMIC DNA]</scope>
    <source>
        <strain evidence="6">cv. 3-79</strain>
    </source>
</reference>
<dbReference type="Pfam" id="PF04043">
    <property type="entry name" value="PMEI"/>
    <property type="match status" value="1"/>
</dbReference>
<dbReference type="InterPro" id="IPR006501">
    <property type="entry name" value="Pectinesterase_inhib_dom"/>
</dbReference>
<dbReference type="PANTHER" id="PTHR31080">
    <property type="entry name" value="PECTINESTERASE INHIBITOR-LIKE"/>
    <property type="match status" value="1"/>
</dbReference>
<dbReference type="PANTHER" id="PTHR31080:SF144">
    <property type="entry name" value="21 KDA PROTEIN-LIKE"/>
    <property type="match status" value="1"/>
</dbReference>
<dbReference type="Proteomes" id="UP000327439">
    <property type="component" value="Chromosome A09"/>
</dbReference>
<name>A0A5J5UI20_GOSBA</name>
<dbReference type="InterPro" id="IPR035513">
    <property type="entry name" value="Invertase/methylesterase_inhib"/>
</dbReference>
<keyword evidence="3" id="KW-1133">Transmembrane helix</keyword>
<proteinExistence type="inferred from homology"/>
<dbReference type="SMART" id="SM00856">
    <property type="entry name" value="PMEI"/>
    <property type="match status" value="1"/>
</dbReference>
<dbReference type="GO" id="GO:0004857">
    <property type="term" value="F:enzyme inhibitor activity"/>
    <property type="evidence" value="ECO:0007669"/>
    <property type="project" value="InterPro"/>
</dbReference>
<keyword evidence="3" id="KW-0812">Transmembrane</keyword>
<dbReference type="Gene3D" id="1.20.140.40">
    <property type="entry name" value="Invertase/pectin methylesterase inhibitor family protein"/>
    <property type="match status" value="1"/>
</dbReference>
<dbReference type="SUPFAM" id="SSF101148">
    <property type="entry name" value="Plant invertase/pectin methylesterase inhibitor"/>
    <property type="match status" value="1"/>
</dbReference>
<evidence type="ECO:0000256" key="3">
    <source>
        <dbReference type="SAM" id="Phobius"/>
    </source>
</evidence>
<organism evidence="5 6">
    <name type="scientific">Gossypium barbadense</name>
    <name type="common">Sea Island cotton</name>
    <name type="synonym">Hibiscus barbadensis</name>
    <dbReference type="NCBI Taxonomy" id="3634"/>
    <lineage>
        <taxon>Eukaryota</taxon>
        <taxon>Viridiplantae</taxon>
        <taxon>Streptophyta</taxon>
        <taxon>Embryophyta</taxon>
        <taxon>Tracheophyta</taxon>
        <taxon>Spermatophyta</taxon>
        <taxon>Magnoliopsida</taxon>
        <taxon>eudicotyledons</taxon>
        <taxon>Gunneridae</taxon>
        <taxon>Pentapetalae</taxon>
        <taxon>rosids</taxon>
        <taxon>malvids</taxon>
        <taxon>Malvales</taxon>
        <taxon>Malvaceae</taxon>
        <taxon>Malvoideae</taxon>
        <taxon>Gossypium</taxon>
    </lineage>
</organism>
<keyword evidence="1" id="KW-0732">Signal</keyword>
<dbReference type="NCBIfam" id="TIGR01614">
    <property type="entry name" value="PME_inhib"/>
    <property type="match status" value="1"/>
</dbReference>
<accession>A0A5J5UI20</accession>
<evidence type="ECO:0000256" key="2">
    <source>
        <dbReference type="ARBA" id="ARBA00038471"/>
    </source>
</evidence>
<dbReference type="OrthoDB" id="990104at2759"/>
<dbReference type="AlphaFoldDB" id="A0A5J5UI20"/>
<feature type="transmembrane region" description="Helical" evidence="3">
    <location>
        <begin position="36"/>
        <end position="55"/>
    </location>
</feature>
<sequence length="244" mass="27350">MEKKRKERFFYISINLVLKFIKVLIHTKRDQIARKVSICALIFLIIVLQLCSYFNPCSASNGYNHRKSKGFVEMSCRATSYPKLCLKSLARRASKIKGNPELLANAALSTTFFAAQTTSRLLKDASRIHSLKPNEVAAMVDCIADLSDSVQKLQMSTKVMDGGTKNNDVVRVDGSDDVIQVQINDIQMWVNMALEEEENCMIALANMNVKGRVKKGIRKRIVKVAHLTSNALDLVKSFALAHNK</sequence>